<evidence type="ECO:0000313" key="1">
    <source>
        <dbReference type="EMBL" id="CAL1361309.1"/>
    </source>
</evidence>
<gene>
    <name evidence="1" type="ORF">LTRI10_LOCUS8688</name>
</gene>
<proteinExistence type="predicted"/>
<dbReference type="Proteomes" id="UP001497516">
    <property type="component" value="Chromosome 10"/>
</dbReference>
<accession>A0AAV2CYE7</accession>
<sequence>MRSNMLKLRPTCLIRPAPNESYHIHLVLPAHASHFFLLPQTARFNPQSRPTSGPSGGVELLTRPTSVLYSVAQPKPGGLGHAEGGTPLPNPSFVFFFVTSSSAASAFADDSLFSNGAGRDAPPPSSFSIFGGPQLIRRRRGEPRSAIAFNSNGESSTGSVFDFIFPSFDKLLLRTKAPSAPRFIFGGESFPEFALQFSFLSLNDATEIAANRCFPYAILSSGTSASRPLPIPAPGSVPQFITMAASLFLFQSFTFSSTPNDDFFNFSSESSFCGRKPHVRQTEDQPNISIVFRSFCISKLEPSPGLFFFLYLQLNLPIFTSGSSIEASGSWDFTCEVFEAATKVGVGVGDAVLQTAATVGDDCDIILAEDKALPLVICCLAVMMFGVAAASLTLAPFTTAVPSSAASSVTAEPSFAVTSDESTDLDSEWMLVARRRAARRSSLARSSSRQAII</sequence>
<protein>
    <submittedName>
        <fullName evidence="1">Uncharacterized protein</fullName>
    </submittedName>
</protein>
<dbReference type="EMBL" id="OZ034814">
    <property type="protein sequence ID" value="CAL1361309.1"/>
    <property type="molecule type" value="Genomic_DNA"/>
</dbReference>
<evidence type="ECO:0000313" key="2">
    <source>
        <dbReference type="Proteomes" id="UP001497516"/>
    </source>
</evidence>
<name>A0AAV2CYE7_9ROSI</name>
<dbReference type="AlphaFoldDB" id="A0AAV2CYE7"/>
<reference evidence="1 2" key="1">
    <citation type="submission" date="2024-04" db="EMBL/GenBank/DDBJ databases">
        <authorList>
            <person name="Fracassetti M."/>
        </authorList>
    </citation>
    <scope>NUCLEOTIDE SEQUENCE [LARGE SCALE GENOMIC DNA]</scope>
</reference>
<organism evidence="1 2">
    <name type="scientific">Linum trigynum</name>
    <dbReference type="NCBI Taxonomy" id="586398"/>
    <lineage>
        <taxon>Eukaryota</taxon>
        <taxon>Viridiplantae</taxon>
        <taxon>Streptophyta</taxon>
        <taxon>Embryophyta</taxon>
        <taxon>Tracheophyta</taxon>
        <taxon>Spermatophyta</taxon>
        <taxon>Magnoliopsida</taxon>
        <taxon>eudicotyledons</taxon>
        <taxon>Gunneridae</taxon>
        <taxon>Pentapetalae</taxon>
        <taxon>rosids</taxon>
        <taxon>fabids</taxon>
        <taxon>Malpighiales</taxon>
        <taxon>Linaceae</taxon>
        <taxon>Linum</taxon>
    </lineage>
</organism>
<keyword evidence="2" id="KW-1185">Reference proteome</keyword>